<reference evidence="2 3" key="1">
    <citation type="submission" date="2018-12" db="EMBL/GenBank/DDBJ databases">
        <authorList>
            <consortium name="Pathogen Informatics"/>
        </authorList>
    </citation>
    <scope>NUCLEOTIDE SEQUENCE [LARGE SCALE GENOMIC DNA]</scope>
    <source>
        <strain evidence="2 3">NCTC11466</strain>
    </source>
</reference>
<dbReference type="KEGG" id="clap:NCTC11466_03509"/>
<organism evidence="2 3">
    <name type="scientific">Cedecea lapagei</name>
    <dbReference type="NCBI Taxonomy" id="158823"/>
    <lineage>
        <taxon>Bacteria</taxon>
        <taxon>Pseudomonadati</taxon>
        <taxon>Pseudomonadota</taxon>
        <taxon>Gammaproteobacteria</taxon>
        <taxon>Enterobacterales</taxon>
        <taxon>Enterobacteriaceae</taxon>
        <taxon>Cedecea</taxon>
    </lineage>
</organism>
<evidence type="ECO:0000313" key="3">
    <source>
        <dbReference type="Proteomes" id="UP000274122"/>
    </source>
</evidence>
<dbReference type="AlphaFoldDB" id="A0A3S4MG32"/>
<keyword evidence="3" id="KW-1185">Reference proteome</keyword>
<evidence type="ECO:0000313" key="1">
    <source>
        <dbReference type="EMBL" id="VEB97321.1"/>
    </source>
</evidence>
<name>A0A3S4MG32_9ENTR</name>
<dbReference type="EMBL" id="LR134201">
    <property type="protein sequence ID" value="VEB97321.1"/>
    <property type="molecule type" value="Genomic_DNA"/>
</dbReference>
<evidence type="ECO:0000313" key="2">
    <source>
        <dbReference type="EMBL" id="VEB99994.1"/>
    </source>
</evidence>
<gene>
    <name evidence="1" type="ORF">NCTC11466_02087</name>
    <name evidence="2" type="ORF">NCTC11466_03509</name>
</gene>
<sequence>MGELRVGGLAVIIQSRIQENIGATVRLLKNLGVVSGVTENIEFEAWQVESCSGGNLKGYLPGGLVIKTPVVNCPAKWLMPIDGEDFSHEDEHEKELTHG</sequence>
<accession>A0A3S4MG32</accession>
<dbReference type="EMBL" id="LR134201">
    <property type="protein sequence ID" value="VEB99994.1"/>
    <property type="molecule type" value="Genomic_DNA"/>
</dbReference>
<protein>
    <submittedName>
        <fullName evidence="2">Uncharacterized protein</fullName>
    </submittedName>
</protein>
<dbReference type="KEGG" id="clap:NCTC11466_02087"/>
<proteinExistence type="predicted"/>
<dbReference type="RefSeq" id="WP_126356131.1">
    <property type="nucleotide sequence ID" value="NZ_LR134201.1"/>
</dbReference>
<dbReference type="OrthoDB" id="6626949at2"/>
<dbReference type="Proteomes" id="UP000274122">
    <property type="component" value="Chromosome"/>
</dbReference>